<protein>
    <submittedName>
        <fullName evidence="6">Tripartite ATP-independent transporter DctP family solute receptor</fullName>
    </submittedName>
</protein>
<comment type="similarity">
    <text evidence="2">Belongs to the bacterial solute-binding protein 7 family.</text>
</comment>
<dbReference type="PIRSF" id="PIRSF006470">
    <property type="entry name" value="DctB"/>
    <property type="match status" value="1"/>
</dbReference>
<dbReference type="Proteomes" id="UP001519342">
    <property type="component" value="Unassembled WGS sequence"/>
</dbReference>
<keyword evidence="4 5" id="KW-0732">Signal</keyword>
<feature type="chain" id="PRO_5046503301" evidence="5">
    <location>
        <begin position="21"/>
        <end position="345"/>
    </location>
</feature>
<evidence type="ECO:0000256" key="5">
    <source>
        <dbReference type="SAM" id="SignalP"/>
    </source>
</evidence>
<dbReference type="InterPro" id="IPR018389">
    <property type="entry name" value="DctP_fam"/>
</dbReference>
<dbReference type="Pfam" id="PF03480">
    <property type="entry name" value="DctP"/>
    <property type="match status" value="1"/>
</dbReference>
<dbReference type="PANTHER" id="PTHR33376">
    <property type="match status" value="1"/>
</dbReference>
<feature type="signal peptide" evidence="5">
    <location>
        <begin position="1"/>
        <end position="20"/>
    </location>
</feature>
<reference evidence="6 7" key="1">
    <citation type="submission" date="2021-03" db="EMBL/GenBank/DDBJ databases">
        <title>Genomic Encyclopedia of Type Strains, Phase IV (KMG-IV): sequencing the most valuable type-strain genomes for metagenomic binning, comparative biology and taxonomic classification.</title>
        <authorList>
            <person name="Goeker M."/>
        </authorList>
    </citation>
    <scope>NUCLEOTIDE SEQUENCE [LARGE SCALE GENOMIC DNA]</scope>
    <source>
        <strain evidence="6 7">DSM 24004</strain>
    </source>
</reference>
<dbReference type="RefSeq" id="WP_209511830.1">
    <property type="nucleotide sequence ID" value="NZ_JAGGKS010000005.1"/>
</dbReference>
<evidence type="ECO:0000256" key="4">
    <source>
        <dbReference type="ARBA" id="ARBA00022729"/>
    </source>
</evidence>
<keyword evidence="7" id="KW-1185">Reference proteome</keyword>
<gene>
    <name evidence="6" type="ORF">J2Z76_001962</name>
</gene>
<accession>A0ABS4GEH1</accession>
<evidence type="ECO:0000313" key="6">
    <source>
        <dbReference type="EMBL" id="MBP1926098.1"/>
    </source>
</evidence>
<evidence type="ECO:0000256" key="2">
    <source>
        <dbReference type="ARBA" id="ARBA00009023"/>
    </source>
</evidence>
<dbReference type="NCBIfam" id="TIGR00787">
    <property type="entry name" value="dctP"/>
    <property type="match status" value="1"/>
</dbReference>
<comment type="subcellular location">
    <subcellularLocation>
        <location evidence="1">Cell envelope</location>
    </subcellularLocation>
</comment>
<name>A0ABS4GEH1_9FIRM</name>
<evidence type="ECO:0000256" key="3">
    <source>
        <dbReference type="ARBA" id="ARBA00022448"/>
    </source>
</evidence>
<proteinExistence type="inferred from homology"/>
<dbReference type="InterPro" id="IPR004682">
    <property type="entry name" value="TRAP_DctP"/>
</dbReference>
<dbReference type="EMBL" id="JAGGKS010000005">
    <property type="protein sequence ID" value="MBP1926098.1"/>
    <property type="molecule type" value="Genomic_DNA"/>
</dbReference>
<evidence type="ECO:0000256" key="1">
    <source>
        <dbReference type="ARBA" id="ARBA00004196"/>
    </source>
</evidence>
<comment type="caution">
    <text evidence="6">The sequence shown here is derived from an EMBL/GenBank/DDBJ whole genome shotgun (WGS) entry which is preliminary data.</text>
</comment>
<evidence type="ECO:0000313" key="7">
    <source>
        <dbReference type="Proteomes" id="UP001519342"/>
    </source>
</evidence>
<sequence length="345" mass="38534">MKKYFSLVLVVTLISVFSFGCSNSKAGESTDVDKTQGKEETISLQVGHVEPEDRSTHQALLEFKKEVETKSNGSIIIEIHPNGALGGDVQLTESVAMGTLDMALPATSVLVTYSPEFGILDMPYLFSNTENAFAAMDGEVGNHFNSMLEEVGIKNLGYSFNGLRSITNSVRPINEPADLKGMKVRVMESPVFIDFFETLGANATPMSFNELFTGLQQGTVEAQENPPSLIYSNKFYEVQKYISLTEHVNNFLAFIMNKDLYDSLSAEQQTIISEASKNYVDLQRKMELDDTDKYVKLLGTEGGLEVNEVSVENKQKLRDALEPMYEKYRSEFGQNLFDMAEQYNK</sequence>
<organism evidence="6 7">
    <name type="scientific">Sedimentibacter acidaminivorans</name>
    <dbReference type="NCBI Taxonomy" id="913099"/>
    <lineage>
        <taxon>Bacteria</taxon>
        <taxon>Bacillati</taxon>
        <taxon>Bacillota</taxon>
        <taxon>Tissierellia</taxon>
        <taxon>Sedimentibacter</taxon>
    </lineage>
</organism>
<dbReference type="NCBIfam" id="NF037995">
    <property type="entry name" value="TRAP_S1"/>
    <property type="match status" value="1"/>
</dbReference>
<dbReference type="PANTHER" id="PTHR33376:SF4">
    <property type="entry name" value="SIALIC ACID-BINDING PERIPLASMIC PROTEIN SIAP"/>
    <property type="match status" value="1"/>
</dbReference>
<dbReference type="CDD" id="cd13603">
    <property type="entry name" value="PBP2_TRAP_Siap_TeaA_like"/>
    <property type="match status" value="1"/>
</dbReference>
<dbReference type="PROSITE" id="PS51257">
    <property type="entry name" value="PROKAR_LIPOPROTEIN"/>
    <property type="match status" value="1"/>
</dbReference>
<keyword evidence="6" id="KW-0675">Receptor</keyword>
<keyword evidence="3" id="KW-0813">Transport</keyword>
<dbReference type="Gene3D" id="3.40.190.170">
    <property type="entry name" value="Bacterial extracellular solute-binding protein, family 7"/>
    <property type="match status" value="1"/>
</dbReference>
<dbReference type="InterPro" id="IPR038404">
    <property type="entry name" value="TRAP_DctP_sf"/>
</dbReference>